<sequence>MESSQLSRVNINLLVTLQVLLKERNASATANQLNLSQSSVSKNLAQLRHLFNDPLFHRSARGLIPTAYALALEPKLTSALSAMSQLFSPEEFDLSSYQGCIRLSMQESAFEFIAGAFISKVLSKAPGMKLNTWFKDNISLEQLNQGQLDFVILPHDIGQTPNLGNLLNIRELYRDELVCLVQENHPALSRPWDQDAYLGCRHIHVRDNELGQPVFDKNLAKQGLQRDIAINVPDFNTAGSLCSRSDLVFTTSSTWAKFALSHKPLRQLPMPCPSLPVVYSLIWHQRSDLDPAHLWLKNQIIQAAQSINAKD</sequence>
<dbReference type="InterPro" id="IPR050389">
    <property type="entry name" value="LysR-type_TF"/>
</dbReference>
<protein>
    <submittedName>
        <fullName evidence="6">LysR family transcriptional regulator</fullName>
    </submittedName>
</protein>
<dbReference type="AlphaFoldDB" id="A0AAE9YS72"/>
<keyword evidence="2" id="KW-0805">Transcription regulation</keyword>
<dbReference type="RefSeq" id="WP_044833711.1">
    <property type="nucleotide sequence ID" value="NZ_CP059735.1"/>
</dbReference>
<evidence type="ECO:0000256" key="1">
    <source>
        <dbReference type="ARBA" id="ARBA00009437"/>
    </source>
</evidence>
<keyword evidence="3" id="KW-0238">DNA-binding</keyword>
<reference evidence="6 7" key="1">
    <citation type="journal article" date="2015" name="Genome Announc.">
        <title>Draft Genome Sequences of Marine Isolates of Thalassomonas viridans and Thalassomonas actiniarum.</title>
        <authorList>
            <person name="Olonade I."/>
            <person name="van Zyl L.J."/>
            <person name="Trindade M."/>
        </authorList>
    </citation>
    <scope>NUCLEOTIDE SEQUENCE [LARGE SCALE GENOMIC DNA]</scope>
    <source>
        <strain evidence="6 7">A5K-106</strain>
    </source>
</reference>
<dbReference type="InterPro" id="IPR037402">
    <property type="entry name" value="YidZ_PBP2"/>
</dbReference>
<evidence type="ECO:0000256" key="3">
    <source>
        <dbReference type="ARBA" id="ARBA00023125"/>
    </source>
</evidence>
<dbReference type="SUPFAM" id="SSF53850">
    <property type="entry name" value="Periplasmic binding protein-like II"/>
    <property type="match status" value="1"/>
</dbReference>
<dbReference type="GO" id="GO:0003700">
    <property type="term" value="F:DNA-binding transcription factor activity"/>
    <property type="evidence" value="ECO:0007669"/>
    <property type="project" value="InterPro"/>
</dbReference>
<reference evidence="6 7" key="2">
    <citation type="journal article" date="2022" name="Mar. Drugs">
        <title>Bioassay-Guided Fractionation Leads to the Detection of Cholic Acid Generated by the Rare Thalassomonas sp.</title>
        <authorList>
            <person name="Pheiffer F."/>
            <person name="Schneider Y.K."/>
            <person name="Hansen E.H."/>
            <person name="Andersen J.H."/>
            <person name="Isaksson J."/>
            <person name="Busche T."/>
            <person name="R C."/>
            <person name="Kalinowski J."/>
            <person name="Zyl L.V."/>
            <person name="Trindade M."/>
        </authorList>
    </citation>
    <scope>NUCLEOTIDE SEQUENCE [LARGE SCALE GENOMIC DNA]</scope>
    <source>
        <strain evidence="6 7">A5K-106</strain>
    </source>
</reference>
<evidence type="ECO:0000256" key="2">
    <source>
        <dbReference type="ARBA" id="ARBA00023015"/>
    </source>
</evidence>
<dbReference type="PANTHER" id="PTHR30118">
    <property type="entry name" value="HTH-TYPE TRANSCRIPTIONAL REGULATOR LEUO-RELATED"/>
    <property type="match status" value="1"/>
</dbReference>
<gene>
    <name evidence="6" type="ORF">SG35_001180</name>
</gene>
<keyword evidence="7" id="KW-1185">Reference proteome</keyword>
<proteinExistence type="inferred from homology"/>
<dbReference type="SUPFAM" id="SSF46785">
    <property type="entry name" value="Winged helix' DNA-binding domain"/>
    <property type="match status" value="1"/>
</dbReference>
<keyword evidence="4" id="KW-0804">Transcription</keyword>
<dbReference type="InterPro" id="IPR005119">
    <property type="entry name" value="LysR_subst-bd"/>
</dbReference>
<evidence type="ECO:0000256" key="4">
    <source>
        <dbReference type="ARBA" id="ARBA00023163"/>
    </source>
</evidence>
<dbReference type="GO" id="GO:0003677">
    <property type="term" value="F:DNA binding"/>
    <property type="evidence" value="ECO:0007669"/>
    <property type="project" value="UniProtKB-KW"/>
</dbReference>
<dbReference type="PANTHER" id="PTHR30118:SF12">
    <property type="entry name" value="TRANSCRIPTIONAL REGULATOR LYSR FAMILY"/>
    <property type="match status" value="1"/>
</dbReference>
<evidence type="ECO:0000313" key="6">
    <source>
        <dbReference type="EMBL" id="WDD99333.1"/>
    </source>
</evidence>
<feature type="domain" description="HTH lysR-type" evidence="5">
    <location>
        <begin position="9"/>
        <end position="66"/>
    </location>
</feature>
<comment type="similarity">
    <text evidence="1">Belongs to the LysR transcriptional regulatory family.</text>
</comment>
<dbReference type="CDD" id="cd08417">
    <property type="entry name" value="PBP2_Nitroaromatics_like"/>
    <property type="match status" value="1"/>
</dbReference>
<dbReference type="InterPro" id="IPR036388">
    <property type="entry name" value="WH-like_DNA-bd_sf"/>
</dbReference>
<dbReference type="Proteomes" id="UP000032568">
    <property type="component" value="Chromosome"/>
</dbReference>
<dbReference type="InterPro" id="IPR000847">
    <property type="entry name" value="LysR_HTH_N"/>
</dbReference>
<dbReference type="Pfam" id="PF00126">
    <property type="entry name" value="HTH_1"/>
    <property type="match status" value="1"/>
</dbReference>
<name>A0AAE9YS72_9GAMM</name>
<accession>A0AAE9YS72</accession>
<dbReference type="Gene3D" id="1.10.10.10">
    <property type="entry name" value="Winged helix-like DNA-binding domain superfamily/Winged helix DNA-binding domain"/>
    <property type="match status" value="1"/>
</dbReference>
<evidence type="ECO:0000313" key="7">
    <source>
        <dbReference type="Proteomes" id="UP000032568"/>
    </source>
</evidence>
<dbReference type="KEGG" id="tact:SG35_001180"/>
<dbReference type="PROSITE" id="PS50931">
    <property type="entry name" value="HTH_LYSR"/>
    <property type="match status" value="1"/>
</dbReference>
<dbReference type="EMBL" id="CP059735">
    <property type="protein sequence ID" value="WDD99333.1"/>
    <property type="molecule type" value="Genomic_DNA"/>
</dbReference>
<dbReference type="Pfam" id="PF03466">
    <property type="entry name" value="LysR_substrate"/>
    <property type="match status" value="1"/>
</dbReference>
<organism evidence="6 7">
    <name type="scientific">Thalassomonas actiniarum</name>
    <dbReference type="NCBI Taxonomy" id="485447"/>
    <lineage>
        <taxon>Bacteria</taxon>
        <taxon>Pseudomonadati</taxon>
        <taxon>Pseudomonadota</taxon>
        <taxon>Gammaproteobacteria</taxon>
        <taxon>Alteromonadales</taxon>
        <taxon>Colwelliaceae</taxon>
        <taxon>Thalassomonas</taxon>
    </lineage>
</organism>
<dbReference type="Gene3D" id="3.40.190.10">
    <property type="entry name" value="Periplasmic binding protein-like II"/>
    <property type="match status" value="2"/>
</dbReference>
<evidence type="ECO:0000259" key="5">
    <source>
        <dbReference type="PROSITE" id="PS50931"/>
    </source>
</evidence>
<dbReference type="InterPro" id="IPR036390">
    <property type="entry name" value="WH_DNA-bd_sf"/>
</dbReference>